<sequence length="138" mass="15344">MTDRNELESAVKMIYGARNENDLDSIMGWFDPSCRFRIVGSTWLGPMTAPVNGTDSIRSSIQALLDNWDLSGVSIVSLHVDGDTVCVHRAGPVRFIPSNISKDMELMDKFTFKEGRVIDFAEFVDTLEVAETVGLLSR</sequence>
<feature type="domain" description="SnoaL-like" evidence="1">
    <location>
        <begin position="14"/>
        <end position="118"/>
    </location>
</feature>
<protein>
    <submittedName>
        <fullName evidence="2">Nuclear transport factor 2 family protein</fullName>
    </submittedName>
</protein>
<gene>
    <name evidence="2" type="ORF">CO661_27970</name>
</gene>
<dbReference type="EMBL" id="NWTC01000030">
    <property type="protein sequence ID" value="PDT44581.1"/>
    <property type="molecule type" value="Genomic_DNA"/>
</dbReference>
<accession>A0A2A6LPV0</accession>
<evidence type="ECO:0000259" key="1">
    <source>
        <dbReference type="Pfam" id="PF12680"/>
    </source>
</evidence>
<organism evidence="2 3">
    <name type="scientific">Rhizobium fredii</name>
    <name type="common">Sinorhizobium fredii</name>
    <dbReference type="NCBI Taxonomy" id="380"/>
    <lineage>
        <taxon>Bacteria</taxon>
        <taxon>Pseudomonadati</taxon>
        <taxon>Pseudomonadota</taxon>
        <taxon>Alphaproteobacteria</taxon>
        <taxon>Hyphomicrobiales</taxon>
        <taxon>Rhizobiaceae</taxon>
        <taxon>Sinorhizobium/Ensifer group</taxon>
        <taxon>Sinorhizobium</taxon>
    </lineage>
</organism>
<dbReference type="AlphaFoldDB" id="A0A2A6LPV0"/>
<dbReference type="Proteomes" id="UP000220353">
    <property type="component" value="Unassembled WGS sequence"/>
</dbReference>
<evidence type="ECO:0000313" key="3">
    <source>
        <dbReference type="Proteomes" id="UP000220353"/>
    </source>
</evidence>
<dbReference type="RefSeq" id="WP_037436231.1">
    <property type="nucleotide sequence ID" value="NZ_CP187422.1"/>
</dbReference>
<comment type="caution">
    <text evidence="2">The sequence shown here is derived from an EMBL/GenBank/DDBJ whole genome shotgun (WGS) entry which is preliminary data.</text>
</comment>
<evidence type="ECO:0000313" key="2">
    <source>
        <dbReference type="EMBL" id="PDT44581.1"/>
    </source>
</evidence>
<dbReference type="InterPro" id="IPR032710">
    <property type="entry name" value="NTF2-like_dom_sf"/>
</dbReference>
<proteinExistence type="predicted"/>
<dbReference type="InterPro" id="IPR037401">
    <property type="entry name" value="SnoaL-like"/>
</dbReference>
<dbReference type="Gene3D" id="3.10.450.50">
    <property type="match status" value="1"/>
</dbReference>
<dbReference type="Pfam" id="PF12680">
    <property type="entry name" value="SnoaL_2"/>
    <property type="match status" value="1"/>
</dbReference>
<name>A0A2A6LPV0_RHIFR</name>
<dbReference type="SUPFAM" id="SSF54427">
    <property type="entry name" value="NTF2-like"/>
    <property type="match status" value="1"/>
</dbReference>
<reference evidence="2 3" key="1">
    <citation type="submission" date="2017-09" db="EMBL/GenBank/DDBJ databases">
        <title>Comparative genomics of rhizobia isolated from Phaseolus vulgaris in China.</title>
        <authorList>
            <person name="Tong W."/>
        </authorList>
    </citation>
    <scope>NUCLEOTIDE SEQUENCE [LARGE SCALE GENOMIC DNA]</scope>
    <source>
        <strain evidence="2 3">PCH1</strain>
    </source>
</reference>